<organism evidence="2 3">
    <name type="scientific">Botrimarina mediterranea</name>
    <dbReference type="NCBI Taxonomy" id="2528022"/>
    <lineage>
        <taxon>Bacteria</taxon>
        <taxon>Pseudomonadati</taxon>
        <taxon>Planctomycetota</taxon>
        <taxon>Planctomycetia</taxon>
        <taxon>Pirellulales</taxon>
        <taxon>Lacipirellulaceae</taxon>
        <taxon>Botrimarina</taxon>
    </lineage>
</organism>
<accession>A0A518KEE8</accession>
<sequence length="676" mass="71957">MDSLAIGGADASNPLGGWSLVAHAAELPADGATGVSRMKRLVKATCGFTAGLALAAGSATPAMAQFVSVNNYQPPVAQQAQAPLQAQVYPQHQFQYQPQQAAAPGYSQAYAPQAYAPQAYAPQVASSQVYAPPTHGYPRVAQQPTELPAPAETVTPPAQPTPAAAEASAPTMYNEGYAQPTQGYAPHDGSIPSASYPTSSYAAPAAGDVATGDCATGNCGVGYTDGYNYGAQSCDVGAPACDVGGCAYPSAPRRQWFAGIYGLYLDRAGDSSKRAVAYLEDDQNAYMPGTDYYPMPGMPTLFTADAGDSGMWGAEVRFGSTFGCDPCNCMQPYAWEVGYWGIDNDASDAYLTIPGVVANGYAQRLYTMLPYDDLNVDRDGAGMNYTNRQIYEDEGAPADGDIYSHDTRVLGIRVRQRFTAQNLELNFWRFGTPTAVGGCGMGACAPSACDTGCDPCGMSGYAGYGGCAPCRPPRRFFINGVCGVRYMRIDDDFGLDWQFTTVDGTGMPNTMPMPEPDRYMPMLESDNNMLFSTYQADNELVGFQLGGSMNWLCGCRWNFFADTNFGIYGNNASVYKRVYGGGGSMVTFAEDGMLAEVNGSETSLAYVGELRAGVGYQVTCNCRVTAAYRFIGIGGVALGVEEFQNTNWANSEYASHIDTNNSLILHGLQTGVEYKF</sequence>
<evidence type="ECO:0000256" key="1">
    <source>
        <dbReference type="SAM" id="MobiDB-lite"/>
    </source>
</evidence>
<dbReference type="KEGG" id="bmei:Spa11_43950"/>
<name>A0A518KEE8_9BACT</name>
<dbReference type="EMBL" id="CP036349">
    <property type="protein sequence ID" value="QDV76170.1"/>
    <property type="molecule type" value="Genomic_DNA"/>
</dbReference>
<proteinExistence type="predicted"/>
<dbReference type="Proteomes" id="UP000316426">
    <property type="component" value="Chromosome"/>
</dbReference>
<reference evidence="2 3" key="1">
    <citation type="submission" date="2019-02" db="EMBL/GenBank/DDBJ databases">
        <title>Deep-cultivation of Planctomycetes and their phenomic and genomic characterization uncovers novel biology.</title>
        <authorList>
            <person name="Wiegand S."/>
            <person name="Jogler M."/>
            <person name="Boedeker C."/>
            <person name="Pinto D."/>
            <person name="Vollmers J."/>
            <person name="Rivas-Marin E."/>
            <person name="Kohn T."/>
            <person name="Peeters S.H."/>
            <person name="Heuer A."/>
            <person name="Rast P."/>
            <person name="Oberbeckmann S."/>
            <person name="Bunk B."/>
            <person name="Jeske O."/>
            <person name="Meyerdierks A."/>
            <person name="Storesund J.E."/>
            <person name="Kallscheuer N."/>
            <person name="Luecker S."/>
            <person name="Lage O.M."/>
            <person name="Pohl T."/>
            <person name="Merkel B.J."/>
            <person name="Hornburger P."/>
            <person name="Mueller R.-W."/>
            <person name="Bruemmer F."/>
            <person name="Labrenz M."/>
            <person name="Spormann A.M."/>
            <person name="Op den Camp H."/>
            <person name="Overmann J."/>
            <person name="Amann R."/>
            <person name="Jetten M.S.M."/>
            <person name="Mascher T."/>
            <person name="Medema M.H."/>
            <person name="Devos D.P."/>
            <person name="Kaster A.-K."/>
            <person name="Ovreas L."/>
            <person name="Rohde M."/>
            <person name="Galperin M.Y."/>
            <person name="Jogler C."/>
        </authorList>
    </citation>
    <scope>NUCLEOTIDE SEQUENCE [LARGE SCALE GENOMIC DNA]</scope>
    <source>
        <strain evidence="2 3">Spa11</strain>
    </source>
</reference>
<protein>
    <submittedName>
        <fullName evidence="2">Uncharacterized protein</fullName>
    </submittedName>
</protein>
<dbReference type="InterPro" id="IPR011250">
    <property type="entry name" value="OMP/PagP_B-barrel"/>
</dbReference>
<feature type="region of interest" description="Disordered" evidence="1">
    <location>
        <begin position="149"/>
        <end position="168"/>
    </location>
</feature>
<evidence type="ECO:0000313" key="2">
    <source>
        <dbReference type="EMBL" id="QDV76170.1"/>
    </source>
</evidence>
<evidence type="ECO:0000313" key="3">
    <source>
        <dbReference type="Proteomes" id="UP000316426"/>
    </source>
</evidence>
<gene>
    <name evidence="2" type="ORF">Spa11_43950</name>
</gene>
<dbReference type="RefSeq" id="WP_145116632.1">
    <property type="nucleotide sequence ID" value="NZ_CP036349.1"/>
</dbReference>
<dbReference type="SUPFAM" id="SSF56925">
    <property type="entry name" value="OMPA-like"/>
    <property type="match status" value="1"/>
</dbReference>
<keyword evidence="3" id="KW-1185">Reference proteome</keyword>
<dbReference type="AlphaFoldDB" id="A0A518KEE8"/>